<dbReference type="EMBL" id="AP008972">
    <property type="protein sequence ID" value="BAG09218.1"/>
    <property type="molecule type" value="Genomic_DNA"/>
</dbReference>
<evidence type="ECO:0000313" key="3">
    <source>
        <dbReference type="EMBL" id="BAG09218.1"/>
    </source>
</evidence>
<dbReference type="Proteomes" id="UP000001319">
    <property type="component" value="Plasmid pFMC"/>
</dbReference>
<evidence type="ECO:0000256" key="1">
    <source>
        <dbReference type="SAM" id="MobiDB-lite"/>
    </source>
</evidence>
<dbReference type="KEGG" id="fma:FMG_P0169"/>
<organism evidence="3 4">
    <name type="scientific">Finegoldia magna (strain ATCC 29328 / DSM 20472 / WAL 2508)</name>
    <name type="common">Peptostreptococcus magnus</name>
    <dbReference type="NCBI Taxonomy" id="334413"/>
    <lineage>
        <taxon>Bacteria</taxon>
        <taxon>Bacillati</taxon>
        <taxon>Bacillota</taxon>
        <taxon>Tissierellia</taxon>
        <taxon>Tissierellales</taxon>
        <taxon>Peptoniphilaceae</taxon>
        <taxon>Finegoldia</taxon>
    </lineage>
</organism>
<keyword evidence="4" id="KW-1185">Reference proteome</keyword>
<name>B0S4M7_FINM2</name>
<feature type="chain" id="PRO_5038479158" description="Lipoprotein" evidence="2">
    <location>
        <begin position="28"/>
        <end position="253"/>
    </location>
</feature>
<sequence length="253" mass="28200">MVSMTKNKKLMAVSVIALILIMTSCNKDKKVELPTKYIGSGELVKIPEEKLSMNLDNTAFATRIKTTPVKSTYKYIEVGKDIEQGDIYLKRLIEKPIVKVNKPAGNITKVYKHDTILKVENGDLIEVDGFKIEKLKFKPSNPNNIKAGVYRVGEGNVKAGSYKVEGNIKGVLIYPIIPDVPTDSFDMENSNELITLGKNDVVIVEKGTNLVLENQTGYQNNSIETESNKKTVEQKTDGEEQIEDDSFNVETPQ</sequence>
<evidence type="ECO:0000313" key="4">
    <source>
        <dbReference type="Proteomes" id="UP000001319"/>
    </source>
</evidence>
<protein>
    <recommendedName>
        <fullName evidence="5">Lipoprotein</fullName>
    </recommendedName>
</protein>
<proteinExistence type="predicted"/>
<feature type="signal peptide" evidence="2">
    <location>
        <begin position="1"/>
        <end position="27"/>
    </location>
</feature>
<dbReference type="AlphaFoldDB" id="B0S4M7"/>
<dbReference type="HOGENOM" id="CLU_1097322_0_0_9"/>
<accession>B0S4M7</accession>
<geneLocation type="plasmid" evidence="3 4">
    <name>pFMC</name>
</geneLocation>
<gene>
    <name evidence="3" type="ordered locus">FMG_P0169</name>
</gene>
<evidence type="ECO:0008006" key="5">
    <source>
        <dbReference type="Google" id="ProtNLM"/>
    </source>
</evidence>
<feature type="compositionally biased region" description="Basic and acidic residues" evidence="1">
    <location>
        <begin position="226"/>
        <end position="238"/>
    </location>
</feature>
<feature type="region of interest" description="Disordered" evidence="1">
    <location>
        <begin position="224"/>
        <end position="253"/>
    </location>
</feature>
<reference evidence="3 4" key="1">
    <citation type="journal article" date="2008" name="DNA Res.">
        <title>Complete genome sequence of Finegoldia magna, an anaerobic opportunistic pathogen.</title>
        <authorList>
            <person name="Goto T."/>
            <person name="Yamashita A."/>
            <person name="Hirakawa H."/>
            <person name="Matsutani M."/>
            <person name="Todo K."/>
            <person name="Ohshima K."/>
            <person name="Toh H."/>
            <person name="Miyamoto K."/>
            <person name="Kuhara S."/>
            <person name="Hattori M."/>
            <person name="Shimizu T."/>
            <person name="Akimoto S."/>
        </authorList>
    </citation>
    <scope>NUCLEOTIDE SEQUENCE [LARGE SCALE GENOMIC DNA]</scope>
    <source>
        <strain evidence="4">ATCC 29328 / DSM 20472 / WAL 2508</strain>
        <plasmid evidence="3 4">pFMC</plasmid>
    </source>
</reference>
<dbReference type="PROSITE" id="PS51257">
    <property type="entry name" value="PROKAR_LIPOPROTEIN"/>
    <property type="match status" value="1"/>
</dbReference>
<keyword evidence="2" id="KW-0732">Signal</keyword>
<evidence type="ECO:0000256" key="2">
    <source>
        <dbReference type="SAM" id="SignalP"/>
    </source>
</evidence>
<keyword evidence="3" id="KW-0614">Plasmid</keyword>